<dbReference type="RefSeq" id="WP_407339609.1">
    <property type="nucleotide sequence ID" value="NZ_CP136862.1"/>
</dbReference>
<evidence type="ECO:0000256" key="9">
    <source>
        <dbReference type="ARBA" id="ARBA00023136"/>
    </source>
</evidence>
<evidence type="ECO:0000259" key="12">
    <source>
        <dbReference type="Pfam" id="PF08334"/>
    </source>
</evidence>
<dbReference type="InterPro" id="IPR013545">
    <property type="entry name" value="T2SS_protein-GspG_C"/>
</dbReference>
<dbReference type="Proteomes" id="UP001626536">
    <property type="component" value="Chromosome"/>
</dbReference>
<keyword evidence="14" id="KW-1185">Reference proteome</keyword>
<feature type="domain" description="Type II secretion system protein GspG C-terminal" evidence="12">
    <location>
        <begin position="29"/>
        <end position="136"/>
    </location>
</feature>
<reference evidence="13 14" key="1">
    <citation type="submission" date="2023-10" db="EMBL/GenBank/DDBJ databases">
        <title>Novel methanotroph of the genus Methylocapsa from a subarctic wetland.</title>
        <authorList>
            <person name="Belova S.E."/>
            <person name="Oshkin I.Y."/>
            <person name="Miroshnikov K."/>
            <person name="Dedysh S.N."/>
        </authorList>
    </citation>
    <scope>NUCLEOTIDE SEQUENCE [LARGE SCALE GENOMIC DNA]</scope>
    <source>
        <strain evidence="13 14">RX1</strain>
    </source>
</reference>
<evidence type="ECO:0000256" key="3">
    <source>
        <dbReference type="ARBA" id="ARBA00020042"/>
    </source>
</evidence>
<dbReference type="InterPro" id="IPR045584">
    <property type="entry name" value="Pilin-like"/>
</dbReference>
<keyword evidence="7 11" id="KW-0812">Transmembrane</keyword>
<evidence type="ECO:0000256" key="10">
    <source>
        <dbReference type="SAM" id="MobiDB-lite"/>
    </source>
</evidence>
<dbReference type="InterPro" id="IPR012902">
    <property type="entry name" value="N_methyl_site"/>
</dbReference>
<dbReference type="Pfam" id="PF08334">
    <property type="entry name" value="T2SSG"/>
    <property type="match status" value="1"/>
</dbReference>
<evidence type="ECO:0000256" key="11">
    <source>
        <dbReference type="SAM" id="Phobius"/>
    </source>
</evidence>
<gene>
    <name evidence="13" type="primary">gspG</name>
    <name evidence="13" type="ORF">RZS28_02335</name>
</gene>
<organism evidence="13 14">
    <name type="scientific">Methylocapsa polymorpha</name>
    <dbReference type="NCBI Taxonomy" id="3080828"/>
    <lineage>
        <taxon>Bacteria</taxon>
        <taxon>Pseudomonadati</taxon>
        <taxon>Pseudomonadota</taxon>
        <taxon>Alphaproteobacteria</taxon>
        <taxon>Hyphomicrobiales</taxon>
        <taxon>Beijerinckiaceae</taxon>
        <taxon>Methylocapsa</taxon>
    </lineage>
</organism>
<dbReference type="Pfam" id="PF07963">
    <property type="entry name" value="N_methyl"/>
    <property type="match status" value="1"/>
</dbReference>
<protein>
    <recommendedName>
        <fullName evidence="3">Type II secretion system core protein G</fullName>
    </recommendedName>
</protein>
<comment type="subcellular location">
    <subcellularLocation>
        <location evidence="1">Cell inner membrane</location>
        <topology evidence="1">Single-pass membrane protein</topology>
    </subcellularLocation>
</comment>
<dbReference type="InterPro" id="IPR010054">
    <property type="entry name" value="Type2_sec_GspG"/>
</dbReference>
<dbReference type="InterPro" id="IPR000983">
    <property type="entry name" value="Bac_GSPG_pilin"/>
</dbReference>
<accession>A0ABZ0HS67</accession>
<proteinExistence type="inferred from homology"/>
<name>A0ABZ0HS67_9HYPH</name>
<evidence type="ECO:0000256" key="8">
    <source>
        <dbReference type="ARBA" id="ARBA00022989"/>
    </source>
</evidence>
<evidence type="ECO:0000313" key="13">
    <source>
        <dbReference type="EMBL" id="WOJ90162.1"/>
    </source>
</evidence>
<keyword evidence="8 11" id="KW-1133">Transmembrane helix</keyword>
<evidence type="ECO:0000256" key="7">
    <source>
        <dbReference type="ARBA" id="ARBA00022692"/>
    </source>
</evidence>
<keyword evidence="9 11" id="KW-0472">Membrane</keyword>
<evidence type="ECO:0000256" key="1">
    <source>
        <dbReference type="ARBA" id="ARBA00004377"/>
    </source>
</evidence>
<dbReference type="NCBIfam" id="TIGR02532">
    <property type="entry name" value="IV_pilin_GFxxxE"/>
    <property type="match status" value="1"/>
</dbReference>
<feature type="transmembrane region" description="Helical" evidence="11">
    <location>
        <begin position="12"/>
        <end position="31"/>
    </location>
</feature>
<evidence type="ECO:0000256" key="5">
    <source>
        <dbReference type="ARBA" id="ARBA00022481"/>
    </source>
</evidence>
<keyword evidence="5" id="KW-0488">Methylation</keyword>
<dbReference type="PRINTS" id="PR00813">
    <property type="entry name" value="BCTERIALGSPG"/>
</dbReference>
<comment type="similarity">
    <text evidence="2">Belongs to the GSP G family.</text>
</comment>
<dbReference type="NCBIfam" id="TIGR01710">
    <property type="entry name" value="typeII_sec_gspG"/>
    <property type="match status" value="1"/>
</dbReference>
<feature type="region of interest" description="Disordered" evidence="10">
    <location>
        <begin position="113"/>
        <end position="139"/>
    </location>
</feature>
<keyword evidence="4" id="KW-1003">Cell membrane</keyword>
<evidence type="ECO:0000256" key="4">
    <source>
        <dbReference type="ARBA" id="ARBA00022475"/>
    </source>
</evidence>
<evidence type="ECO:0000313" key="14">
    <source>
        <dbReference type="Proteomes" id="UP001626536"/>
    </source>
</evidence>
<dbReference type="SUPFAM" id="SSF54523">
    <property type="entry name" value="Pili subunits"/>
    <property type="match status" value="1"/>
</dbReference>
<dbReference type="EMBL" id="CP136862">
    <property type="protein sequence ID" value="WOJ90162.1"/>
    <property type="molecule type" value="Genomic_DNA"/>
</dbReference>
<dbReference type="Gene3D" id="3.30.700.10">
    <property type="entry name" value="Glycoprotein, Type 4 Pilin"/>
    <property type="match status" value="1"/>
</dbReference>
<sequence length="139" mass="14569">MGAEDGFTLVEILVVITIIGLIMGLVGPRVLNYLSESKVKAATIQIQSFAGSLDLFYLDAGRYPTTAEGLAALTQRPAGATGWNGPYLKNGSVPNDPWGHPYIYRSPGQHGPYDIASNGSSGQEGGTASAAAITSWAKR</sequence>
<evidence type="ECO:0000256" key="6">
    <source>
        <dbReference type="ARBA" id="ARBA00022519"/>
    </source>
</evidence>
<keyword evidence="6" id="KW-0997">Cell inner membrane</keyword>
<evidence type="ECO:0000256" key="2">
    <source>
        <dbReference type="ARBA" id="ARBA00009984"/>
    </source>
</evidence>